<dbReference type="EMBL" id="JARJLG010000096">
    <property type="protein sequence ID" value="KAJ7746908.1"/>
    <property type="molecule type" value="Genomic_DNA"/>
</dbReference>
<evidence type="ECO:0000313" key="2">
    <source>
        <dbReference type="Proteomes" id="UP001215280"/>
    </source>
</evidence>
<proteinExistence type="predicted"/>
<protein>
    <submittedName>
        <fullName evidence="1">Uncharacterized protein</fullName>
    </submittedName>
</protein>
<keyword evidence="2" id="KW-1185">Reference proteome</keyword>
<comment type="caution">
    <text evidence="1">The sequence shown here is derived from an EMBL/GenBank/DDBJ whole genome shotgun (WGS) entry which is preliminary data.</text>
</comment>
<evidence type="ECO:0000313" key="1">
    <source>
        <dbReference type="EMBL" id="KAJ7746908.1"/>
    </source>
</evidence>
<dbReference type="Proteomes" id="UP001215280">
    <property type="component" value="Unassembled WGS sequence"/>
</dbReference>
<reference evidence="1" key="1">
    <citation type="submission" date="2023-03" db="EMBL/GenBank/DDBJ databases">
        <title>Massive genome expansion in bonnet fungi (Mycena s.s.) driven by repeated elements and novel gene families across ecological guilds.</title>
        <authorList>
            <consortium name="Lawrence Berkeley National Laboratory"/>
            <person name="Harder C.B."/>
            <person name="Miyauchi S."/>
            <person name="Viragh M."/>
            <person name="Kuo A."/>
            <person name="Thoen E."/>
            <person name="Andreopoulos B."/>
            <person name="Lu D."/>
            <person name="Skrede I."/>
            <person name="Drula E."/>
            <person name="Henrissat B."/>
            <person name="Morin E."/>
            <person name="Kohler A."/>
            <person name="Barry K."/>
            <person name="LaButti K."/>
            <person name="Morin E."/>
            <person name="Salamov A."/>
            <person name="Lipzen A."/>
            <person name="Mereny Z."/>
            <person name="Hegedus B."/>
            <person name="Baldrian P."/>
            <person name="Stursova M."/>
            <person name="Weitz H."/>
            <person name="Taylor A."/>
            <person name="Grigoriev I.V."/>
            <person name="Nagy L.G."/>
            <person name="Martin F."/>
            <person name="Kauserud H."/>
        </authorList>
    </citation>
    <scope>NUCLEOTIDE SEQUENCE</scope>
    <source>
        <strain evidence="1">CBHHK188m</strain>
    </source>
</reference>
<name>A0AAD7N5W2_9AGAR</name>
<dbReference type="AlphaFoldDB" id="A0AAD7N5W2"/>
<organism evidence="1 2">
    <name type="scientific">Mycena maculata</name>
    <dbReference type="NCBI Taxonomy" id="230809"/>
    <lineage>
        <taxon>Eukaryota</taxon>
        <taxon>Fungi</taxon>
        <taxon>Dikarya</taxon>
        <taxon>Basidiomycota</taxon>
        <taxon>Agaricomycotina</taxon>
        <taxon>Agaricomycetes</taxon>
        <taxon>Agaricomycetidae</taxon>
        <taxon>Agaricales</taxon>
        <taxon>Marasmiineae</taxon>
        <taxon>Mycenaceae</taxon>
        <taxon>Mycena</taxon>
    </lineage>
</organism>
<gene>
    <name evidence="1" type="ORF">DFH07DRAFT_582870</name>
</gene>
<accession>A0AAD7N5W2</accession>
<sequence length="178" mass="19958">MNINEPPDFVPRGIHLSSPTDPSNPVDLPVPSFPFHLHVENPGIAIIDKSRYIPKLDDLLRRCTGCILTLPPGTGKTTVLAMLVAWYDCHPTSKSTFDKIFSNMDVGRQLRGAVSTLFGPPKIVFACSLILPKWHSAKTRDLRRRFSLIFASRWKNSLSSITTSLVWVRLIINPHLMS</sequence>